<dbReference type="AlphaFoldDB" id="A0A370HXZ2"/>
<dbReference type="Proteomes" id="UP000254869">
    <property type="component" value="Unassembled WGS sequence"/>
</dbReference>
<dbReference type="EMBL" id="QQBC01000010">
    <property type="protein sequence ID" value="RDI63377.1"/>
    <property type="molecule type" value="Genomic_DNA"/>
</dbReference>
<dbReference type="RefSeq" id="WP_068006046.1">
    <property type="nucleotide sequence ID" value="NZ_QQBC01000010.1"/>
</dbReference>
<evidence type="ECO:0000313" key="2">
    <source>
        <dbReference type="Proteomes" id="UP000254869"/>
    </source>
</evidence>
<protein>
    <recommendedName>
        <fullName evidence="3">WXG100 family type VII secretion target</fullName>
    </recommendedName>
</protein>
<dbReference type="Gene3D" id="1.10.287.1060">
    <property type="entry name" value="ESAT-6-like"/>
    <property type="match status" value="1"/>
</dbReference>
<sequence>MTQPIEVDPTKLENAGHHLLSVKDKMDGIVGKLKNAVGHAGTETWGNDKFGKGFADGEDGYTKSRTELLAGADETVKSLQQFGQGMVDAAATVRKADTPGA</sequence>
<evidence type="ECO:0000313" key="1">
    <source>
        <dbReference type="EMBL" id="RDI63377.1"/>
    </source>
</evidence>
<keyword evidence="2" id="KW-1185">Reference proteome</keyword>
<proteinExistence type="predicted"/>
<reference evidence="1 2" key="1">
    <citation type="submission" date="2018-07" db="EMBL/GenBank/DDBJ databases">
        <title>Genomic Encyclopedia of Type Strains, Phase IV (KMG-IV): sequencing the most valuable type-strain genomes for metagenomic binning, comparative biology and taxonomic classification.</title>
        <authorList>
            <person name="Goeker M."/>
        </authorList>
    </citation>
    <scope>NUCLEOTIDE SEQUENCE [LARGE SCALE GENOMIC DNA]</scope>
    <source>
        <strain evidence="1 2">DSM 44290</strain>
    </source>
</reference>
<organism evidence="1 2">
    <name type="scientific">Nocardia pseudobrasiliensis</name>
    <dbReference type="NCBI Taxonomy" id="45979"/>
    <lineage>
        <taxon>Bacteria</taxon>
        <taxon>Bacillati</taxon>
        <taxon>Actinomycetota</taxon>
        <taxon>Actinomycetes</taxon>
        <taxon>Mycobacteriales</taxon>
        <taxon>Nocardiaceae</taxon>
        <taxon>Nocardia</taxon>
    </lineage>
</organism>
<gene>
    <name evidence="1" type="ORF">DFR76_11074</name>
</gene>
<evidence type="ECO:0008006" key="3">
    <source>
        <dbReference type="Google" id="ProtNLM"/>
    </source>
</evidence>
<accession>A0A370HXZ2</accession>
<dbReference type="STRING" id="1210086.GCA_001613105_06598"/>
<name>A0A370HXZ2_9NOCA</name>
<comment type="caution">
    <text evidence="1">The sequence shown here is derived from an EMBL/GenBank/DDBJ whole genome shotgun (WGS) entry which is preliminary data.</text>
</comment>